<dbReference type="GeneID" id="93455144"/>
<dbReference type="InterPro" id="IPR053145">
    <property type="entry name" value="AB_hydrolase_Est10"/>
</dbReference>
<dbReference type="InterPro" id="IPR029058">
    <property type="entry name" value="AB_hydrolase_fold"/>
</dbReference>
<dbReference type="Proteomes" id="UP000006158">
    <property type="component" value="Chromosome"/>
</dbReference>
<dbReference type="GO" id="GO:0052689">
    <property type="term" value="F:carboxylic ester hydrolase activity"/>
    <property type="evidence" value="ECO:0007669"/>
    <property type="project" value="TreeGrafter"/>
</dbReference>
<evidence type="ECO:0000313" key="1">
    <source>
        <dbReference type="EMBL" id="AFP36695.1"/>
    </source>
</evidence>
<dbReference type="KEGG" id="msg:MSMEI_0214"/>
<gene>
    <name evidence="1" type="ordered locus">MSMEI_0214</name>
</gene>
<reference evidence="1 2" key="2">
    <citation type="journal article" date="2009" name="Genome Res.">
        <title>Ortho-proteogenomics: multiple proteomes investigation through orthology and a new MS-based protocol.</title>
        <authorList>
            <person name="Gallien S."/>
            <person name="Perrodou E."/>
            <person name="Carapito C."/>
            <person name="Deshayes C."/>
            <person name="Reyrat J.M."/>
            <person name="Van Dorsselaer A."/>
            <person name="Poch O."/>
            <person name="Schaeffer C."/>
            <person name="Lecompte O."/>
        </authorList>
    </citation>
    <scope>NUCLEOTIDE SEQUENCE [LARGE SCALE GENOMIC DNA]</scope>
    <source>
        <strain evidence="2">ATCC 700084 / mc(2)155</strain>
    </source>
</reference>
<dbReference type="Gene3D" id="3.40.50.1820">
    <property type="entry name" value="alpha/beta hydrolase"/>
    <property type="match status" value="1"/>
</dbReference>
<proteinExistence type="predicted"/>
<dbReference type="PROSITE" id="PS51257">
    <property type="entry name" value="PROKAR_LIPOPROTEIN"/>
    <property type="match status" value="1"/>
</dbReference>
<evidence type="ECO:0000313" key="2">
    <source>
        <dbReference type="Proteomes" id="UP000006158"/>
    </source>
</evidence>
<sequence length="331" mass="34885">MDRESSVKKTVAVLMSLLVLAGCGENHQAAEPGWTDTDVSFDSDGLTIHGTYRHDGKPGPAALLISESGPTDRNGDNKVVGPVGNMRQLAETLSDNDVSSLRFDKIGTGATGLGPYETKPTQVVSGVYTAGAGAALRYLADQPDTDGDRLSIYAVGEGAVHAMSLAGREDPKVHSLALFQPLSGRYLDIITNRVRAGGTPEVLDAWLATVEEIRTKGTVPDDLPEGLTAIVNPGNLNAIIEADKIDPLALAAQLPDDMPVLLTCSDTDAQASCETERPLIDALHHTALTVIELKGVNHVLRDDPTDNIANYSTSAPLSPQVTDAIAEFASK</sequence>
<dbReference type="SUPFAM" id="SSF53474">
    <property type="entry name" value="alpha/beta-Hydrolases"/>
    <property type="match status" value="1"/>
</dbReference>
<dbReference type="AlphaFoldDB" id="I7F4Z8"/>
<name>I7F4Z8_MYCS2</name>
<dbReference type="PANTHER" id="PTHR43265">
    <property type="entry name" value="ESTERASE ESTD"/>
    <property type="match status" value="1"/>
</dbReference>
<accession>I7F4Z8</accession>
<dbReference type="PATRIC" id="fig|246196.56.peg.219"/>
<reference evidence="1 2" key="1">
    <citation type="journal article" date="2007" name="Genome Biol.">
        <title>Interrupted coding sequences in Mycobacterium smegmatis: authentic mutations or sequencing errors?</title>
        <authorList>
            <person name="Deshayes C."/>
            <person name="Perrodou E."/>
            <person name="Gallien S."/>
            <person name="Euphrasie D."/>
            <person name="Schaeffer C."/>
            <person name="Van-Dorsselaer A."/>
            <person name="Poch O."/>
            <person name="Lecompte O."/>
            <person name="Reyrat J.M."/>
        </authorList>
    </citation>
    <scope>NUCLEOTIDE SEQUENCE [LARGE SCALE GENOMIC DNA]</scope>
    <source>
        <strain evidence="2">ATCC 700084 / mc(2)155</strain>
    </source>
</reference>
<dbReference type="EMBL" id="CP001663">
    <property type="protein sequence ID" value="AFP36695.1"/>
    <property type="molecule type" value="Genomic_DNA"/>
</dbReference>
<organism evidence="1 2">
    <name type="scientific">Mycolicibacterium smegmatis (strain ATCC 700084 / mc(2)155)</name>
    <name type="common">Mycobacterium smegmatis</name>
    <dbReference type="NCBI Taxonomy" id="246196"/>
    <lineage>
        <taxon>Bacteria</taxon>
        <taxon>Bacillati</taxon>
        <taxon>Actinomycetota</taxon>
        <taxon>Actinomycetes</taxon>
        <taxon>Mycobacteriales</taxon>
        <taxon>Mycobacteriaceae</taxon>
        <taxon>Mycolicibacterium</taxon>
    </lineage>
</organism>
<protein>
    <submittedName>
        <fullName evidence="1">Secreted protein</fullName>
    </submittedName>
</protein>
<dbReference type="RefSeq" id="WP_014876704.1">
    <property type="nucleotide sequence ID" value="NC_008596.1"/>
</dbReference>
<dbReference type="PANTHER" id="PTHR43265:SF1">
    <property type="entry name" value="ESTERASE ESTD"/>
    <property type="match status" value="1"/>
</dbReference>